<evidence type="ECO:0000256" key="3">
    <source>
        <dbReference type="ARBA" id="ARBA00022989"/>
    </source>
</evidence>
<evidence type="ECO:0000256" key="4">
    <source>
        <dbReference type="ARBA" id="ARBA00023136"/>
    </source>
</evidence>
<evidence type="ECO:0000313" key="7">
    <source>
        <dbReference type="EMBL" id="QPJ65676.1"/>
    </source>
</evidence>
<evidence type="ECO:0000259" key="6">
    <source>
        <dbReference type="Pfam" id="PF04357"/>
    </source>
</evidence>
<dbReference type="Proteomes" id="UP000594464">
    <property type="component" value="Chromosome"/>
</dbReference>
<comment type="subcellular location">
    <subcellularLocation>
        <location evidence="1">Membrane</location>
        <topology evidence="1">Single-pass membrane protein</topology>
    </subcellularLocation>
</comment>
<organism evidence="7 8">
    <name type="scientific">Candidatus Nitrohelix vancouverensis</name>
    <dbReference type="NCBI Taxonomy" id="2705534"/>
    <lineage>
        <taxon>Bacteria</taxon>
        <taxon>Pseudomonadati</taxon>
        <taxon>Nitrospinota/Tectimicrobiota group</taxon>
        <taxon>Nitrospinota</taxon>
        <taxon>Nitrospinia</taxon>
        <taxon>Nitrospinales</taxon>
        <taxon>Nitrospinaceae</taxon>
        <taxon>Candidatus Nitrohelix</taxon>
    </lineage>
</organism>
<name>A0A7T0C342_9BACT</name>
<dbReference type="KEGG" id="nva:G3M78_09840"/>
<reference evidence="8" key="1">
    <citation type="submission" date="2020-02" db="EMBL/GenBank/DDBJ databases">
        <title>Genomic and physiological characterization of two novel Nitrospinaceae genera.</title>
        <authorList>
            <person name="Mueller A.J."/>
            <person name="Jung M.-Y."/>
            <person name="Strachan C.R."/>
            <person name="Herbold C.W."/>
            <person name="Kirkegaard R.H."/>
            <person name="Daims H."/>
        </authorList>
    </citation>
    <scope>NUCLEOTIDE SEQUENCE [LARGE SCALE GENOMIC DNA]</scope>
</reference>
<evidence type="ECO:0000256" key="2">
    <source>
        <dbReference type="ARBA" id="ARBA00022692"/>
    </source>
</evidence>
<keyword evidence="4 5" id="KW-0472">Membrane</keyword>
<dbReference type="GO" id="GO:0009306">
    <property type="term" value="P:protein secretion"/>
    <property type="evidence" value="ECO:0007669"/>
    <property type="project" value="InterPro"/>
</dbReference>
<evidence type="ECO:0000313" key="8">
    <source>
        <dbReference type="Proteomes" id="UP000594464"/>
    </source>
</evidence>
<dbReference type="EMBL" id="CP048620">
    <property type="protein sequence ID" value="QPJ65676.1"/>
    <property type="molecule type" value="Genomic_DNA"/>
</dbReference>
<accession>A0A7T0C342</accession>
<proteinExistence type="predicted"/>
<feature type="domain" description="Translocation and assembly module TamB C-terminal" evidence="6">
    <location>
        <begin position="1112"/>
        <end position="1458"/>
    </location>
</feature>
<gene>
    <name evidence="7" type="ORF">G3M78_09840</name>
</gene>
<feature type="transmembrane region" description="Helical" evidence="5">
    <location>
        <begin position="12"/>
        <end position="30"/>
    </location>
</feature>
<keyword evidence="2 5" id="KW-0812">Transmembrane</keyword>
<dbReference type="PANTHER" id="PTHR36985">
    <property type="entry name" value="TRANSLOCATION AND ASSEMBLY MODULE SUBUNIT TAMB"/>
    <property type="match status" value="1"/>
</dbReference>
<evidence type="ECO:0000256" key="5">
    <source>
        <dbReference type="SAM" id="Phobius"/>
    </source>
</evidence>
<keyword evidence="3 5" id="KW-1133">Transmembrane helix</keyword>
<dbReference type="GO" id="GO:0005886">
    <property type="term" value="C:plasma membrane"/>
    <property type="evidence" value="ECO:0007669"/>
    <property type="project" value="InterPro"/>
</dbReference>
<sequence>MKPTFRKIGIGAGIGLTAILLLLLAAWGWIQTPQGKSSLASLIESALSDAEHRVTIGKLDGSLPIEWRLSDIQLSDNAGTIASVDRLHVRWTPAMLLSKVVSVSDISMGRVNLYKTGSSNPPDSASQPGAATPLSKIPATWSLLLENFSIEHIHIAPEILGHPVDASFKSKIEFQDIERGLSLEFDLQRIDDTDGIVKAQILFKPAQETIHLAMSAHEPESGILVRLLNIPGLPKFDATIIGQGGLSDWQGDLKVSAGKDLTVEGGLGLNAKDMKRPELTLNLDSNVALMLAPELQPLLAKSNTRLRLALESPQSLQIESLDISAAAGKLKLAGAVKLDDQHLKLSYAIEPQASSVYSDFTQGLAWSSMSIKGTARGTTDRPELIAQITAQKTTYENYALDTLSSEIKLAPASATGKTLWAIASKASLKGMKTSDPKLDALAEQIEMKLQGELDPEKGNLSIQTAKLDIPSGAMELSGTVTDWGRRLQLAQKISAPDLKAFASLLPTPVEGSLVASLNSDIRDHGQNVSSQITGTIENIKTDQLALDRMAGKRLAFSANIAKDASGAIHSDRWKITGASVEAQGHGTLNADQTLTAETHFHLARLDELPLDRPVQGSASISILAKGSIANPELNIELSSEQLSIEETSVQNLRLTTTVRHPFAEPAGSFQGTVSWQDRPLQWSSHYAVKPGELIRLEQLKFSGLQSTIEGDLEYSIAEGIAKGSLRGVLSDSLAFEQWTGQAVSGRWEFKVDLADQEGQSVSLTANGSGIKNQEPENWSIESASLSAKLKDVLRSPSIDAQMQANNIVLQNNKMQVSESKAEIKGDLNLIDWSGTAKGASNVNFEIASAGSFDQKDAQMNLLVSKMNGSYGAIPFKLTQPLTASKNSQLISMQGMKLQVASGELLGDLSLQAEKNKAQFLIRQFPLDLAGMILPDLKVSGKLDGEVILTGTLKEPIGRIHLLATDTGFEIESGLNLDQGVYEVKADWQKQKLRLESKLSQPVLGTVNLTGLAPLVWNPADKTAHIPQDQPLKGNAEGRMDLKVWNDYFSAEGESVAGKLDFKTDLAGTWLQPQFSGKVSLDDGKYENMLYGTALHAITMRIVGDAESMRMESFSATTPGDGNLSGNGVIHLTSLERFDAELNLKIDKAQFVGLDSLTAKTSGTINVKGNQELMTVKGEIIIDQADIRIPDRLPAQVVILEYVEVGSESTTPQNSEDKQIKLFNPVFDLKVTANNQVYVRGSGLNAELNADCLITGTLAEPNVSGKLSLKQGTLDFLGKRMTFSRGVIGLDGAPKKPPTLDFKADIAGKNVTLHALVTGTVSQPQIKIDSTPEIPKDEALSQLLFGKSSSTLSPLEAVQLVDATAQLAGMNTGSSQLMDDVRNSLGLDKLSVNSNNPSGATQIEGGRYISEKVYVGVKETMGTETSSATVQVEVTPNINVESDIGGENSRVGVNMEWDY</sequence>
<dbReference type="Pfam" id="PF04357">
    <property type="entry name" value="TamB"/>
    <property type="match status" value="1"/>
</dbReference>
<evidence type="ECO:0000256" key="1">
    <source>
        <dbReference type="ARBA" id="ARBA00004167"/>
    </source>
</evidence>
<dbReference type="InterPro" id="IPR007452">
    <property type="entry name" value="TamB_C"/>
</dbReference>
<dbReference type="PANTHER" id="PTHR36985:SF1">
    <property type="entry name" value="TRANSLOCATION AND ASSEMBLY MODULE SUBUNIT TAMB"/>
    <property type="match status" value="1"/>
</dbReference>
<protein>
    <recommendedName>
        <fullName evidence="6">Translocation and assembly module TamB C-terminal domain-containing protein</fullName>
    </recommendedName>
</protein>